<evidence type="ECO:0008006" key="5">
    <source>
        <dbReference type="Google" id="ProtNLM"/>
    </source>
</evidence>
<dbReference type="Proteomes" id="UP000321083">
    <property type="component" value="Unassembled WGS sequence"/>
</dbReference>
<dbReference type="Pfam" id="PF22442">
    <property type="entry name" value="Gp49_Pectate_lyase_like"/>
    <property type="match status" value="1"/>
</dbReference>
<dbReference type="Gene3D" id="2.160.20.10">
    <property type="entry name" value="Single-stranded right-handed beta-helix, Pectin lyase-like"/>
    <property type="match status" value="1"/>
</dbReference>
<reference evidence="3 4" key="2">
    <citation type="submission" date="2019-08" db="EMBL/GenBank/DDBJ databases">
        <authorList>
            <person name="Henke P."/>
        </authorList>
    </citation>
    <scope>NUCLEOTIDE SEQUENCE [LARGE SCALE GENOMIC DNA]</scope>
    <source>
        <strain evidence="3">Phe10_nw2017</strain>
    </source>
</reference>
<feature type="non-terminal residue" evidence="3">
    <location>
        <position position="406"/>
    </location>
</feature>
<evidence type="ECO:0000313" key="4">
    <source>
        <dbReference type="Proteomes" id="UP000321083"/>
    </source>
</evidence>
<dbReference type="AlphaFoldDB" id="A0A5C6M0K0"/>
<dbReference type="EMBL" id="SRHE01000752">
    <property type="protein sequence ID" value="TWW08270.1"/>
    <property type="molecule type" value="Genomic_DNA"/>
</dbReference>
<dbReference type="InterPro" id="IPR054136">
    <property type="entry name" value="Gp49_pectate_lyase-like"/>
</dbReference>
<reference evidence="3 4" key="1">
    <citation type="submission" date="2019-08" db="EMBL/GenBank/DDBJ databases">
        <title>100 year-old enigma solved: identification of Planctomyces bekefii, the type genus and species of the phylum Planctomycetes.</title>
        <authorList>
            <person name="Svetlana D.N."/>
            <person name="Overmann J."/>
        </authorList>
    </citation>
    <scope>NUCLEOTIDE SEQUENCE [LARGE SCALE GENOMIC DNA]</scope>
    <source>
        <strain evidence="3">Phe10_nw2017</strain>
    </source>
</reference>
<evidence type="ECO:0000259" key="1">
    <source>
        <dbReference type="Pfam" id="PF12708"/>
    </source>
</evidence>
<organism evidence="3 4">
    <name type="scientific">Planctomyces bekefii</name>
    <dbReference type="NCBI Taxonomy" id="1653850"/>
    <lineage>
        <taxon>Bacteria</taxon>
        <taxon>Pseudomonadati</taxon>
        <taxon>Planctomycetota</taxon>
        <taxon>Planctomycetia</taxon>
        <taxon>Planctomycetales</taxon>
        <taxon>Planctomycetaceae</taxon>
        <taxon>Planctomyces</taxon>
    </lineage>
</organism>
<comment type="caution">
    <text evidence="3">The sequence shown here is derived from an EMBL/GenBank/DDBJ whole genome shotgun (WGS) entry which is preliminary data.</text>
</comment>
<keyword evidence="4" id="KW-1185">Reference proteome</keyword>
<dbReference type="SUPFAM" id="SSF51126">
    <property type="entry name" value="Pectin lyase-like"/>
    <property type="match status" value="1"/>
</dbReference>
<dbReference type="InterPro" id="IPR012334">
    <property type="entry name" value="Pectin_lyas_fold"/>
</dbReference>
<dbReference type="Pfam" id="PF12708">
    <property type="entry name" value="Pect-lyase_RHGA_epim"/>
    <property type="match status" value="1"/>
</dbReference>
<proteinExistence type="predicted"/>
<evidence type="ECO:0000259" key="2">
    <source>
        <dbReference type="Pfam" id="PF22442"/>
    </source>
</evidence>
<dbReference type="InterPro" id="IPR024535">
    <property type="entry name" value="RHGA/B-epi-like_pectate_lyase"/>
</dbReference>
<dbReference type="InterPro" id="IPR011050">
    <property type="entry name" value="Pectin_lyase_fold/virulence"/>
</dbReference>
<name>A0A5C6M0K0_9PLAN</name>
<protein>
    <recommendedName>
        <fullName evidence="5">Pectate lyase superfamily protein domain-containing protein</fullName>
    </recommendedName>
</protein>
<accession>A0A5C6M0K0</accession>
<sequence>MLPITGLTGTDTFETWFGKTNEIISSLNSSTILSVKDAGAVGDGITDDTASIKTALSSGKKVIYFPSGTYKVTQGLTLPAFVSIFGDGPDATIIDGSSCTANGLGSYETHIRTAEGTWSSLPTLTSPGITKGDQNITFVSAHGLTFNDLICVYNPTDYSWSKFTSYHRAGEVQFIAWTPSTTIVRLQGSAYANYKSTDVSLYKLSAYTSCFIKNFTLKCAKLGPVTSGRGVRVNQGLNCILENVKVVNVPYAGIEINQSHNILVNNCTAQEDASDDFGGDYGLVVMNSSSVLVNGGYYSASRHAVCIGGGSGTGAVPNRNVKIIGTSCHTSGATLDAASYGALDVHPNSEHILFRNCTVNGGIAGLGGDNITVEGCHIVGRGAGDALIYGAGCKGTNIAIHNNHFI</sequence>
<feature type="domain" description="Rhamnogalacturonase A/B/Epimerase-like pectate lyase" evidence="1">
    <location>
        <begin position="33"/>
        <end position="102"/>
    </location>
</feature>
<gene>
    <name evidence="3" type="ORF">E3A20_26000</name>
</gene>
<feature type="domain" description="Gp49 pectin lyase-like" evidence="2">
    <location>
        <begin position="250"/>
        <end position="406"/>
    </location>
</feature>
<evidence type="ECO:0000313" key="3">
    <source>
        <dbReference type="EMBL" id="TWW08270.1"/>
    </source>
</evidence>